<feature type="transmembrane region" description="Helical" evidence="7">
    <location>
        <begin position="547"/>
        <end position="567"/>
    </location>
</feature>
<reference evidence="9" key="1">
    <citation type="submission" date="2022-02" db="EMBL/GenBank/DDBJ databases">
        <authorList>
            <person name="King R."/>
        </authorList>
    </citation>
    <scope>NUCLEOTIDE SEQUENCE</scope>
</reference>
<evidence type="ECO:0000256" key="1">
    <source>
        <dbReference type="ARBA" id="ARBA00004141"/>
    </source>
</evidence>
<evidence type="ECO:0000256" key="3">
    <source>
        <dbReference type="ARBA" id="ARBA00022692"/>
    </source>
</evidence>
<feature type="transmembrane region" description="Helical" evidence="7">
    <location>
        <begin position="492"/>
        <end position="516"/>
    </location>
</feature>
<dbReference type="InterPro" id="IPR051717">
    <property type="entry name" value="MFS_MFSD6"/>
</dbReference>
<feature type="compositionally biased region" description="Low complexity" evidence="6">
    <location>
        <begin position="644"/>
        <end position="655"/>
    </location>
</feature>
<feature type="compositionally biased region" description="Basic and acidic residues" evidence="6">
    <location>
        <begin position="765"/>
        <end position="778"/>
    </location>
</feature>
<keyword evidence="5 7" id="KW-0472">Membrane</keyword>
<evidence type="ECO:0000256" key="5">
    <source>
        <dbReference type="ARBA" id="ARBA00023136"/>
    </source>
</evidence>
<keyword evidence="3 7" id="KW-0812">Transmembrane</keyword>
<dbReference type="AlphaFoldDB" id="A0A9P0N2V4"/>
<dbReference type="PANTHER" id="PTHR16172">
    <property type="entry name" value="MAJOR FACILITATOR SUPERFAMILY DOMAIN-CONTAINING PROTEIN 6-LIKE"/>
    <property type="match status" value="1"/>
</dbReference>
<protein>
    <recommendedName>
        <fullName evidence="8">Major facilitator superfamily associated domain-containing protein</fullName>
    </recommendedName>
</protein>
<dbReference type="Pfam" id="PF12832">
    <property type="entry name" value="MFS_1_like"/>
    <property type="match status" value="2"/>
</dbReference>
<feature type="transmembrane region" description="Helical" evidence="7">
    <location>
        <begin position="452"/>
        <end position="472"/>
    </location>
</feature>
<evidence type="ECO:0000256" key="6">
    <source>
        <dbReference type="SAM" id="MobiDB-lite"/>
    </source>
</evidence>
<feature type="region of interest" description="Disordered" evidence="6">
    <location>
        <begin position="716"/>
        <end position="786"/>
    </location>
</feature>
<evidence type="ECO:0000259" key="8">
    <source>
        <dbReference type="Pfam" id="PF12832"/>
    </source>
</evidence>
<dbReference type="PANTHER" id="PTHR16172:SF41">
    <property type="entry name" value="MAJOR FACILITATOR SUPERFAMILY DOMAIN-CONTAINING PROTEIN 6-LIKE"/>
    <property type="match status" value="1"/>
</dbReference>
<proteinExistence type="inferred from homology"/>
<gene>
    <name evidence="9" type="ORF">SPLIT_LOCUS4860</name>
</gene>
<feature type="region of interest" description="Disordered" evidence="6">
    <location>
        <begin position="626"/>
        <end position="660"/>
    </location>
</feature>
<name>A0A9P0N2V4_SPOLI</name>
<feature type="region of interest" description="Disordered" evidence="6">
    <location>
        <begin position="675"/>
        <end position="695"/>
    </location>
</feature>
<dbReference type="Gene3D" id="1.20.1250.20">
    <property type="entry name" value="MFS general substrate transporter like domains"/>
    <property type="match status" value="2"/>
</dbReference>
<dbReference type="Proteomes" id="UP001153321">
    <property type="component" value="Chromosome 2"/>
</dbReference>
<dbReference type="GO" id="GO:0016020">
    <property type="term" value="C:membrane"/>
    <property type="evidence" value="ECO:0007669"/>
    <property type="project" value="UniProtKB-SubCell"/>
</dbReference>
<feature type="domain" description="Major facilitator superfamily associated" evidence="8">
    <location>
        <begin position="427"/>
        <end position="546"/>
    </location>
</feature>
<comment type="subcellular location">
    <subcellularLocation>
        <location evidence="1">Membrane</location>
        <topology evidence="1">Multi-pass membrane protein</topology>
    </subcellularLocation>
</comment>
<comment type="similarity">
    <text evidence="2">Belongs to the major facilitator superfamily. MFSD6 family.</text>
</comment>
<keyword evidence="10" id="KW-1185">Reference proteome</keyword>
<evidence type="ECO:0000256" key="2">
    <source>
        <dbReference type="ARBA" id="ARBA00005241"/>
    </source>
</evidence>
<feature type="region of interest" description="Disordered" evidence="6">
    <location>
        <begin position="1"/>
        <end position="21"/>
    </location>
</feature>
<dbReference type="EMBL" id="LR824533">
    <property type="protein sequence ID" value="CAH1639503.1"/>
    <property type="molecule type" value="Genomic_DNA"/>
</dbReference>
<evidence type="ECO:0000313" key="9">
    <source>
        <dbReference type="EMBL" id="CAH1639503.1"/>
    </source>
</evidence>
<evidence type="ECO:0000256" key="7">
    <source>
        <dbReference type="SAM" id="Phobius"/>
    </source>
</evidence>
<evidence type="ECO:0000256" key="4">
    <source>
        <dbReference type="ARBA" id="ARBA00022989"/>
    </source>
</evidence>
<feature type="transmembrane region" description="Helical" evidence="7">
    <location>
        <begin position="76"/>
        <end position="98"/>
    </location>
</feature>
<feature type="compositionally biased region" description="Polar residues" evidence="6">
    <location>
        <begin position="681"/>
        <end position="695"/>
    </location>
</feature>
<feature type="transmembrane region" description="Helical" evidence="7">
    <location>
        <begin position="396"/>
        <end position="415"/>
    </location>
</feature>
<sequence>MAKSVEVNKNSEDDSTMDGDSDEELGCVGRLMVKLRINPNLIMLKVTLFVMYGATASLLPYLTIHMQSIGLTVPEISFVYLALPFTTFLSPPITGFLVDRFGEYKPVVITALIMNAAFHHSLLLIPHQETPGMMPSAYVMRHPITNSVEIWWSPCPSRECPGEDETVDFVLDRCVDHCLLSKPTEAPASDPSDDKDDLDFHISHKVQLPNLKSNLSYLNGTDDEDYNDAAYFLIEVHDDLEEPKEQLGIEMERDDDERITDFRSRFGEKLLIAQGINITELDKEDLRCGGLVMLHNMTKLSQQRLEILSADCMVQKCDFRYTNGYLKVNLSLEYYRRGGPDTCPPDYKESDDKTFYIYFFLRFMGTIMLSAGVTIMDPIALTMIQKYGGDFGRERLFSSIGMAIFSPITGMLIDMRSKQVDHVSRNTVTVGTLSSIPFLYGADAITARIGHVNVIIVAFFSHAARLVGYSFIENSWWCFPFEAMESLSVHLMWVAAATYCAMLAPKSLLATLIGVLGMAHFSLGRGSGSFGGGLLIATLGTREAFRYMGLIAFLGGVLYGLLHYFWLKNINMTRVQSVCDPDTESGEGDKLNAEPLTKDAETMISLERLHMITRFNPLGSLHSLPRGSRSRFSQGDINEHCRSRSGSNSQRRGSNYEGSASKVDMLRSAIEISHQHGRGHISNNSLCSNRTSNHYKQAQSAPKLVLVGLGQRNNISQPALSEYDPRRRDSIPEEAEEDRLALPAKPPTKTKSDNLPPPPSYDEATGEHRKSWHSDDSTQLKAAPSLHKTVKNIVKEKRNVKDFDFFEIVKIISNFRESC</sequence>
<feature type="transmembrane region" description="Helical" evidence="7">
    <location>
        <begin position="355"/>
        <end position="376"/>
    </location>
</feature>
<keyword evidence="4 7" id="KW-1133">Transmembrane helix</keyword>
<dbReference type="SUPFAM" id="SSF103473">
    <property type="entry name" value="MFS general substrate transporter"/>
    <property type="match status" value="2"/>
</dbReference>
<accession>A0A9P0N2V4</accession>
<feature type="transmembrane region" description="Helical" evidence="7">
    <location>
        <begin position="523"/>
        <end position="541"/>
    </location>
</feature>
<feature type="transmembrane region" description="Helical" evidence="7">
    <location>
        <begin position="42"/>
        <end position="64"/>
    </location>
</feature>
<organism evidence="9 10">
    <name type="scientific">Spodoptera littoralis</name>
    <name type="common">Egyptian cotton leafworm</name>
    <dbReference type="NCBI Taxonomy" id="7109"/>
    <lineage>
        <taxon>Eukaryota</taxon>
        <taxon>Metazoa</taxon>
        <taxon>Ecdysozoa</taxon>
        <taxon>Arthropoda</taxon>
        <taxon>Hexapoda</taxon>
        <taxon>Insecta</taxon>
        <taxon>Pterygota</taxon>
        <taxon>Neoptera</taxon>
        <taxon>Endopterygota</taxon>
        <taxon>Lepidoptera</taxon>
        <taxon>Glossata</taxon>
        <taxon>Ditrysia</taxon>
        <taxon>Noctuoidea</taxon>
        <taxon>Noctuidae</taxon>
        <taxon>Amphipyrinae</taxon>
        <taxon>Spodoptera</taxon>
    </lineage>
</organism>
<dbReference type="InterPro" id="IPR036259">
    <property type="entry name" value="MFS_trans_sf"/>
</dbReference>
<evidence type="ECO:0000313" key="10">
    <source>
        <dbReference type="Proteomes" id="UP001153321"/>
    </source>
</evidence>
<feature type="domain" description="Major facilitator superfamily associated" evidence="8">
    <location>
        <begin position="41"/>
        <end position="420"/>
    </location>
</feature>
<dbReference type="InterPro" id="IPR024989">
    <property type="entry name" value="MFS_assoc_dom"/>
</dbReference>